<dbReference type="GO" id="GO:0006520">
    <property type="term" value="P:amino acid metabolic process"/>
    <property type="evidence" value="ECO:0007669"/>
    <property type="project" value="InterPro"/>
</dbReference>
<name>A0A0R1HYW7_9LACO</name>
<evidence type="ECO:0000256" key="1">
    <source>
        <dbReference type="ARBA" id="ARBA00001933"/>
    </source>
</evidence>
<evidence type="ECO:0000313" key="9">
    <source>
        <dbReference type="Proteomes" id="UP000050911"/>
    </source>
</evidence>
<dbReference type="InterPro" id="IPR015424">
    <property type="entry name" value="PyrdxlP-dep_Trfase"/>
</dbReference>
<organism evidence="8 9">
    <name type="scientific">Secundilactobacillus kimchicus JCM 15530</name>
    <dbReference type="NCBI Taxonomy" id="1302272"/>
    <lineage>
        <taxon>Bacteria</taxon>
        <taxon>Bacillati</taxon>
        <taxon>Bacillota</taxon>
        <taxon>Bacilli</taxon>
        <taxon>Lactobacillales</taxon>
        <taxon>Lactobacillaceae</taxon>
        <taxon>Secundilactobacillus</taxon>
    </lineage>
</organism>
<dbReference type="AlphaFoldDB" id="A0A0R1HYW7"/>
<evidence type="ECO:0000256" key="2">
    <source>
        <dbReference type="ARBA" id="ARBA00007441"/>
    </source>
</evidence>
<keyword evidence="3 6" id="KW-0032">Aminotransferase</keyword>
<dbReference type="EMBL" id="AZCX01000002">
    <property type="protein sequence ID" value="KRK48650.1"/>
    <property type="molecule type" value="Genomic_DNA"/>
</dbReference>
<dbReference type="GO" id="GO:0008483">
    <property type="term" value="F:transaminase activity"/>
    <property type="evidence" value="ECO:0007669"/>
    <property type="project" value="UniProtKB-KW"/>
</dbReference>
<keyword evidence="4 6" id="KW-0808">Transferase</keyword>
<proteinExistence type="inferred from homology"/>
<evidence type="ECO:0000259" key="7">
    <source>
        <dbReference type="Pfam" id="PF00155"/>
    </source>
</evidence>
<comment type="cofactor">
    <cofactor evidence="1 6">
        <name>pyridoxal 5'-phosphate</name>
        <dbReference type="ChEBI" id="CHEBI:597326"/>
    </cofactor>
</comment>
<evidence type="ECO:0000256" key="4">
    <source>
        <dbReference type="ARBA" id="ARBA00022679"/>
    </source>
</evidence>
<evidence type="ECO:0000256" key="5">
    <source>
        <dbReference type="ARBA" id="ARBA00022898"/>
    </source>
</evidence>
<dbReference type="SUPFAM" id="SSF53383">
    <property type="entry name" value="PLP-dependent transferases"/>
    <property type="match status" value="1"/>
</dbReference>
<dbReference type="InterPro" id="IPR015422">
    <property type="entry name" value="PyrdxlP-dep_Trfase_small"/>
</dbReference>
<dbReference type="PANTHER" id="PTHR46383:SF4">
    <property type="entry name" value="AMINOTRANSFERASE"/>
    <property type="match status" value="1"/>
</dbReference>
<gene>
    <name evidence="8" type="ORF">FC96_GL000964</name>
</gene>
<dbReference type="InterPro" id="IPR004838">
    <property type="entry name" value="NHTrfase_class1_PyrdxlP-BS"/>
</dbReference>
<keyword evidence="9" id="KW-1185">Reference proteome</keyword>
<evidence type="ECO:0000256" key="6">
    <source>
        <dbReference type="RuleBase" id="RU000481"/>
    </source>
</evidence>
<keyword evidence="5" id="KW-0663">Pyridoxal phosphate</keyword>
<dbReference type="Gene3D" id="3.40.640.10">
    <property type="entry name" value="Type I PLP-dependent aspartate aminotransferase-like (Major domain)"/>
    <property type="match status" value="1"/>
</dbReference>
<dbReference type="PROSITE" id="PS00105">
    <property type="entry name" value="AA_TRANSFER_CLASS_1"/>
    <property type="match status" value="1"/>
</dbReference>
<dbReference type="PANTHER" id="PTHR46383">
    <property type="entry name" value="ASPARTATE AMINOTRANSFERASE"/>
    <property type="match status" value="1"/>
</dbReference>
<dbReference type="InterPro" id="IPR050596">
    <property type="entry name" value="AspAT/PAT-like"/>
</dbReference>
<comment type="caution">
    <text evidence="8">The sequence shown here is derived from an EMBL/GenBank/DDBJ whole genome shotgun (WGS) entry which is preliminary data.</text>
</comment>
<dbReference type="PATRIC" id="fig|1302272.5.peg.971"/>
<protein>
    <recommendedName>
        <fullName evidence="6">Aminotransferase</fullName>
        <ecNumber evidence="6">2.6.1.-</ecNumber>
    </recommendedName>
</protein>
<reference evidence="8 9" key="1">
    <citation type="journal article" date="2015" name="Genome Announc.">
        <title>Expanding the biotechnology potential of lactobacilli through comparative genomics of 213 strains and associated genera.</title>
        <authorList>
            <person name="Sun Z."/>
            <person name="Harris H.M."/>
            <person name="McCann A."/>
            <person name="Guo C."/>
            <person name="Argimon S."/>
            <person name="Zhang W."/>
            <person name="Yang X."/>
            <person name="Jeffery I.B."/>
            <person name="Cooney J.C."/>
            <person name="Kagawa T.F."/>
            <person name="Liu W."/>
            <person name="Song Y."/>
            <person name="Salvetti E."/>
            <person name="Wrobel A."/>
            <person name="Rasinkangas P."/>
            <person name="Parkhill J."/>
            <person name="Rea M.C."/>
            <person name="O'Sullivan O."/>
            <person name="Ritari J."/>
            <person name="Douillard F.P."/>
            <person name="Paul Ross R."/>
            <person name="Yang R."/>
            <person name="Briner A.E."/>
            <person name="Felis G.E."/>
            <person name="de Vos W.M."/>
            <person name="Barrangou R."/>
            <person name="Klaenhammer T.R."/>
            <person name="Caufield P.W."/>
            <person name="Cui Y."/>
            <person name="Zhang H."/>
            <person name="O'Toole P.W."/>
        </authorList>
    </citation>
    <scope>NUCLEOTIDE SEQUENCE [LARGE SCALE GENOMIC DNA]</scope>
    <source>
        <strain evidence="8 9">JCM 15530</strain>
    </source>
</reference>
<dbReference type="CDD" id="cd00609">
    <property type="entry name" value="AAT_like"/>
    <property type="match status" value="1"/>
</dbReference>
<dbReference type="Pfam" id="PF00155">
    <property type="entry name" value="Aminotran_1_2"/>
    <property type="match status" value="1"/>
</dbReference>
<evidence type="ECO:0000256" key="3">
    <source>
        <dbReference type="ARBA" id="ARBA00022576"/>
    </source>
</evidence>
<dbReference type="InterPro" id="IPR004839">
    <property type="entry name" value="Aminotransferase_I/II_large"/>
</dbReference>
<dbReference type="STRING" id="1302272.FC96_GL000964"/>
<dbReference type="InterPro" id="IPR015421">
    <property type="entry name" value="PyrdxlP-dep_Trfase_major"/>
</dbReference>
<accession>A0A0R1HYW7</accession>
<dbReference type="Gene3D" id="3.90.1150.10">
    <property type="entry name" value="Aspartate Aminotransferase, domain 1"/>
    <property type="match status" value="1"/>
</dbReference>
<dbReference type="Proteomes" id="UP000050911">
    <property type="component" value="Unassembled WGS sequence"/>
</dbReference>
<feature type="domain" description="Aminotransferase class I/classII large" evidence="7">
    <location>
        <begin position="46"/>
        <end position="389"/>
    </location>
</feature>
<dbReference type="EC" id="2.6.1.-" evidence="6"/>
<dbReference type="GO" id="GO:0030170">
    <property type="term" value="F:pyridoxal phosphate binding"/>
    <property type="evidence" value="ECO:0007669"/>
    <property type="project" value="InterPro"/>
</dbReference>
<sequence length="406" mass="43330">MLESKGVKAMPELANELTNRVNSRLNQVGPSGIREFDQRISAIPGIVKLTIGEPDLNTPEHVKQAAIASIAENDSHYSAQKGTLALRQAISGFLKRSQGLTYDPDTEIIATVGATEALTATTLTMLNPGDKVIVPTPTFALYFPIITITGATPVMVDTSQDDFVLTPEKLEQTLQAEGDAVKAVLLNYPSNPTGKEYPQDVITGLATVIANHGLFVISDEIYSELTYGVDHFSIAKLIPERTVLINGLSKSHAMTGYRMGYVVGPKAFIANVTKMHAFMVTSPSNPAQAAAAEALNNGDQDPIEAKAIYQRRRDFITTALADMGVSTVSPEGAFYIFAKIPDQFGTDDVAFAERLANEAKVGGTPGSAFGAGGEGYIRFSYAASDAALAVAMTRMKDFLTATAEVQ</sequence>
<evidence type="ECO:0000313" key="8">
    <source>
        <dbReference type="EMBL" id="KRK48650.1"/>
    </source>
</evidence>
<comment type="similarity">
    <text evidence="2 6">Belongs to the class-I pyridoxal-phosphate-dependent aminotransferase family.</text>
</comment>
<dbReference type="FunFam" id="3.40.640.10:FF:000033">
    <property type="entry name" value="Aspartate aminotransferase"/>
    <property type="match status" value="1"/>
</dbReference>